<reference evidence="2" key="1">
    <citation type="submission" date="2016-10" db="EMBL/GenBank/DDBJ databases">
        <authorList>
            <person name="Varghese N."/>
            <person name="Submissions S."/>
        </authorList>
    </citation>
    <scope>NUCLEOTIDE SEQUENCE [LARGE SCALE GENOMIC DNA]</scope>
    <source>
        <strain evidence="2">DSM 26382</strain>
    </source>
</reference>
<dbReference type="AlphaFoldDB" id="A0A1G6KP40"/>
<protein>
    <submittedName>
        <fullName evidence="1">Uncharacterized protein</fullName>
    </submittedName>
</protein>
<organism evidence="1 2">
    <name type="scientific">Ectopseudomonas chengduensis</name>
    <dbReference type="NCBI Taxonomy" id="489632"/>
    <lineage>
        <taxon>Bacteria</taxon>
        <taxon>Pseudomonadati</taxon>
        <taxon>Pseudomonadota</taxon>
        <taxon>Gammaproteobacteria</taxon>
        <taxon>Pseudomonadales</taxon>
        <taxon>Pseudomonadaceae</taxon>
        <taxon>Ectopseudomonas</taxon>
    </lineage>
</organism>
<proteinExistence type="predicted"/>
<dbReference type="Proteomes" id="UP000199467">
    <property type="component" value="Unassembled WGS sequence"/>
</dbReference>
<sequence length="206" mass="22944">MDNKSSAHYQRLYRQRLREQGLVKKEVWILPEHAPLLVAFERKLRQPQSLLASMEKEEGMSMPQVWTAQALHEALAATELFQSGQAGIELIQGADASLHITMREYGDLPLFIAVFGEQIIVEALLWPAADVKDAAAFNEEVLRTHKLFPLSSIGLEKMGDGRDCYTMFGALSSSSTLSDVVFEIELLADNVIKATEAYEGFLKTSA</sequence>
<dbReference type="RefSeq" id="WP_017675125.1">
    <property type="nucleotide sequence ID" value="NZ_FMZQ01000002.1"/>
</dbReference>
<keyword evidence="2" id="KW-1185">Reference proteome</keyword>
<gene>
    <name evidence="1" type="ORF">SAMN05216576_102117</name>
</gene>
<accession>A0A1G6KP40</accession>
<dbReference type="InterPro" id="IPR019231">
    <property type="entry name" value="DUF2170"/>
</dbReference>
<name>A0A1G6KP40_9GAMM</name>
<evidence type="ECO:0000313" key="1">
    <source>
        <dbReference type="EMBL" id="SDC32116.1"/>
    </source>
</evidence>
<evidence type="ECO:0000313" key="2">
    <source>
        <dbReference type="Proteomes" id="UP000199467"/>
    </source>
</evidence>
<dbReference type="Pfam" id="PF09938">
    <property type="entry name" value="DUF2170"/>
    <property type="match status" value="1"/>
</dbReference>
<dbReference type="GeneID" id="83642969"/>
<dbReference type="EMBL" id="FMZQ01000002">
    <property type="protein sequence ID" value="SDC32116.1"/>
    <property type="molecule type" value="Genomic_DNA"/>
</dbReference>